<keyword evidence="2" id="KW-0132">Cell division</keyword>
<dbReference type="HAMAP" id="MF_01805">
    <property type="entry name" value="ScpA"/>
    <property type="match status" value="1"/>
</dbReference>
<dbReference type="PANTHER" id="PTHR33969:SF2">
    <property type="entry name" value="SEGREGATION AND CONDENSATION PROTEIN A"/>
    <property type="match status" value="1"/>
</dbReference>
<dbReference type="EMBL" id="JABBXH010000009">
    <property type="protein sequence ID" value="NMP33481.1"/>
    <property type="molecule type" value="Genomic_DNA"/>
</dbReference>
<keyword evidence="4" id="KW-1185">Reference proteome</keyword>
<dbReference type="GO" id="GO:0051301">
    <property type="term" value="P:cell division"/>
    <property type="evidence" value="ECO:0007669"/>
    <property type="project" value="UniProtKB-KW"/>
</dbReference>
<gene>
    <name evidence="2" type="primary">scpA</name>
    <name evidence="3" type="ORF">HII17_18190</name>
</gene>
<keyword evidence="2" id="KW-0159">Chromosome partition</keyword>
<dbReference type="Proteomes" id="UP000568664">
    <property type="component" value="Unassembled WGS sequence"/>
</dbReference>
<protein>
    <recommendedName>
        <fullName evidence="1 2">Segregation and condensation protein A</fullName>
    </recommendedName>
</protein>
<sequence>MEQQDLPLAIVRGENYTEKPNDLYIPEDALEIHLDAFEGPLDLLLYLIKKQKFDIADLPIAPISIQYFRYIEQLEQQDIDLSSDYLVMAATLAHIKSRLLLPKPAIEEDEEDPRAELVRRLQEYQRIKHASEVMESLPREERDFFVSAVINEHVEPRAFEEVSLNELVVAFQKILKKQAAFEHHHIQREAIATHDKIEYLLLILTNENKPMPLNELFNVEEGRQGAVVTFLAVLELLKLQKINCLEYNGILEVSLI</sequence>
<comment type="caution">
    <text evidence="3">The sequence shown here is derived from an EMBL/GenBank/DDBJ whole genome shotgun (WGS) entry which is preliminary data.</text>
</comment>
<dbReference type="GO" id="GO:0006260">
    <property type="term" value="P:DNA replication"/>
    <property type="evidence" value="ECO:0007669"/>
    <property type="project" value="UniProtKB-UniRule"/>
</dbReference>
<dbReference type="Gene3D" id="6.10.250.2410">
    <property type="match status" value="1"/>
</dbReference>
<organism evidence="3 4">
    <name type="scientific">Thalassotalea algicola</name>
    <dbReference type="NCBI Taxonomy" id="2716224"/>
    <lineage>
        <taxon>Bacteria</taxon>
        <taxon>Pseudomonadati</taxon>
        <taxon>Pseudomonadota</taxon>
        <taxon>Gammaproteobacteria</taxon>
        <taxon>Alteromonadales</taxon>
        <taxon>Colwelliaceae</taxon>
        <taxon>Thalassotalea</taxon>
    </lineage>
</organism>
<dbReference type="RefSeq" id="WP_169076798.1">
    <property type="nucleotide sequence ID" value="NZ_JABBXH010000009.1"/>
</dbReference>
<evidence type="ECO:0000313" key="3">
    <source>
        <dbReference type="EMBL" id="NMP33481.1"/>
    </source>
</evidence>
<dbReference type="PANTHER" id="PTHR33969">
    <property type="entry name" value="SEGREGATION AND CONDENSATION PROTEIN A"/>
    <property type="match status" value="1"/>
</dbReference>
<evidence type="ECO:0000313" key="4">
    <source>
        <dbReference type="Proteomes" id="UP000568664"/>
    </source>
</evidence>
<name>A0A7Y0LGX0_9GAMM</name>
<reference evidence="3 4" key="1">
    <citation type="submission" date="2020-04" db="EMBL/GenBank/DDBJ databases">
        <title>Thalassotalea sp. M1531, isolated from the surface of marine red alga.</title>
        <authorList>
            <person name="Pang L."/>
            <person name="Lu D.-C."/>
        </authorList>
    </citation>
    <scope>NUCLEOTIDE SEQUENCE [LARGE SCALE GENOMIC DNA]</scope>
    <source>
        <strain evidence="3 4">M1531</strain>
    </source>
</reference>
<comment type="subunit">
    <text evidence="2">Component of a cohesin-like complex composed of ScpA, ScpB and the Smc homodimer, in which ScpA and ScpB bind to the head domain of Smc. The presence of the three proteins is required for the association of the complex with DNA.</text>
</comment>
<proteinExistence type="inferred from homology"/>
<keyword evidence="2" id="KW-0963">Cytoplasm</keyword>
<accession>A0A7Y0LGX0</accession>
<evidence type="ECO:0000256" key="1">
    <source>
        <dbReference type="ARBA" id="ARBA00044777"/>
    </source>
</evidence>
<comment type="subcellular location">
    <subcellularLocation>
        <location evidence="2">Cytoplasm</location>
    </subcellularLocation>
    <text evidence="2">Associated with two foci at the outer edges of the nucleoid region in young cells, and at four foci within both cell halves in older cells.</text>
</comment>
<dbReference type="AlphaFoldDB" id="A0A7Y0LGX0"/>
<comment type="function">
    <text evidence="2">Participates in chromosomal partition during cell division. May act via the formation of a condensin-like complex containing Smc and ScpB that pull DNA away from mid-cell into both cell halves.</text>
</comment>
<evidence type="ECO:0000256" key="2">
    <source>
        <dbReference type="HAMAP-Rule" id="MF_01805"/>
    </source>
</evidence>
<dbReference type="InterPro" id="IPR003768">
    <property type="entry name" value="ScpA"/>
</dbReference>
<dbReference type="GO" id="GO:0007059">
    <property type="term" value="P:chromosome segregation"/>
    <property type="evidence" value="ECO:0007669"/>
    <property type="project" value="UniProtKB-UniRule"/>
</dbReference>
<dbReference type="Pfam" id="PF02616">
    <property type="entry name" value="SMC_ScpA"/>
    <property type="match status" value="1"/>
</dbReference>
<dbReference type="GO" id="GO:0005737">
    <property type="term" value="C:cytoplasm"/>
    <property type="evidence" value="ECO:0007669"/>
    <property type="project" value="UniProtKB-SubCell"/>
</dbReference>
<comment type="similarity">
    <text evidence="2">Belongs to the ScpA family.</text>
</comment>
<keyword evidence="2" id="KW-0131">Cell cycle</keyword>